<accession>A0A8D2DHV4</accession>
<reference evidence="2" key="2">
    <citation type="submission" date="2025-09" db="UniProtKB">
        <authorList>
            <consortium name="Ensembl"/>
        </authorList>
    </citation>
    <scope>IDENTIFICATION</scope>
</reference>
<name>A0A8D2DHV4_SCIVU</name>
<dbReference type="InterPro" id="IPR042858">
    <property type="entry name" value="DNAJC8"/>
</dbReference>
<dbReference type="PANTHER" id="PTHR15606">
    <property type="entry name" value="DNAJ HOMOLOG SUBFAMILY C MEMBER 8/LIPOPOLYSACCHARIDE SPECIFIC RESPONSE-7-RELATED"/>
    <property type="match status" value="1"/>
</dbReference>
<dbReference type="GO" id="GO:0005634">
    <property type="term" value="C:nucleus"/>
    <property type="evidence" value="ECO:0007669"/>
    <property type="project" value="TreeGrafter"/>
</dbReference>
<feature type="compositionally biased region" description="Basic and acidic residues" evidence="1">
    <location>
        <begin position="18"/>
        <end position="33"/>
    </location>
</feature>
<reference evidence="2" key="1">
    <citation type="submission" date="2025-08" db="UniProtKB">
        <authorList>
            <consortium name="Ensembl"/>
        </authorList>
    </citation>
    <scope>IDENTIFICATION</scope>
</reference>
<proteinExistence type="predicted"/>
<dbReference type="PANTHER" id="PTHR15606:SF4">
    <property type="entry name" value="DNAJ HOMOLOG SUBFAMILY C MEMBER 8"/>
    <property type="match status" value="1"/>
</dbReference>
<dbReference type="AlphaFoldDB" id="A0A8D2DHV4"/>
<feature type="region of interest" description="Disordered" evidence="1">
    <location>
        <begin position="1"/>
        <end position="33"/>
    </location>
</feature>
<evidence type="ECO:0000256" key="1">
    <source>
        <dbReference type="SAM" id="MobiDB-lite"/>
    </source>
</evidence>
<evidence type="ECO:0000313" key="2">
    <source>
        <dbReference type="Ensembl" id="ENSSVLP00005025328.1"/>
    </source>
</evidence>
<evidence type="ECO:0000313" key="3">
    <source>
        <dbReference type="Proteomes" id="UP000694564"/>
    </source>
</evidence>
<protein>
    <submittedName>
        <fullName evidence="2">Uncharacterized protein</fullName>
    </submittedName>
</protein>
<dbReference type="OrthoDB" id="342454at2759"/>
<sequence>CLSLPGTGLGFGGGSTEEALKTSEVRQTEERDAVLTSKNRIERQTRPSSSYFNLNPFEVLQMDLNKRESYNETKNNLKCPPISF</sequence>
<dbReference type="Proteomes" id="UP000694564">
    <property type="component" value="Chromosome 12"/>
</dbReference>
<organism evidence="2 3">
    <name type="scientific">Sciurus vulgaris</name>
    <name type="common">Eurasian red squirrel</name>
    <dbReference type="NCBI Taxonomy" id="55149"/>
    <lineage>
        <taxon>Eukaryota</taxon>
        <taxon>Metazoa</taxon>
        <taxon>Chordata</taxon>
        <taxon>Craniata</taxon>
        <taxon>Vertebrata</taxon>
        <taxon>Euteleostomi</taxon>
        <taxon>Mammalia</taxon>
        <taxon>Eutheria</taxon>
        <taxon>Euarchontoglires</taxon>
        <taxon>Glires</taxon>
        <taxon>Rodentia</taxon>
        <taxon>Sciuromorpha</taxon>
        <taxon>Sciuridae</taxon>
        <taxon>Sciurinae</taxon>
        <taxon>Sciurini</taxon>
        <taxon>Sciurus</taxon>
    </lineage>
</organism>
<dbReference type="Ensembl" id="ENSSVLT00005028158.1">
    <property type="protein sequence ID" value="ENSSVLP00005025328.1"/>
    <property type="gene ID" value="ENSSVLG00005020073.1"/>
</dbReference>
<dbReference type="GeneTree" id="ENSGT00940000165187"/>
<keyword evidence="3" id="KW-1185">Reference proteome</keyword>